<gene>
    <name evidence="2" type="ORF">HYH03_004974</name>
</gene>
<sequence length="215" mass="22577">MVISQLSVYNNKYSNYLKMKRKADDAKENSGDQQQPGDEQPKDKRLRNDGGATPAGPALAEVGIMAENGQQVAAAATAATPPPPQALDGTPAAADAEHVAALVSSPASSGLILCASKELGGKMVPVAVAVPLTAMHDSLRCNDLVTVSLVGLIGKSGKGYVQDKERSLPINFKSQKDRVVPWPVAGLSTTFEGKLPTDFGSTADQISNWLQKLRP</sequence>
<accession>A0A835Y6L2</accession>
<dbReference type="EMBL" id="JAEHOE010000016">
    <property type="protein sequence ID" value="KAG2496968.1"/>
    <property type="molecule type" value="Genomic_DNA"/>
</dbReference>
<proteinExistence type="predicted"/>
<evidence type="ECO:0000313" key="2">
    <source>
        <dbReference type="EMBL" id="KAG2496968.1"/>
    </source>
</evidence>
<comment type="caution">
    <text evidence="2">The sequence shown here is derived from an EMBL/GenBank/DDBJ whole genome shotgun (WGS) entry which is preliminary data.</text>
</comment>
<organism evidence="2 3">
    <name type="scientific">Edaphochlamys debaryana</name>
    <dbReference type="NCBI Taxonomy" id="47281"/>
    <lineage>
        <taxon>Eukaryota</taxon>
        <taxon>Viridiplantae</taxon>
        <taxon>Chlorophyta</taxon>
        <taxon>core chlorophytes</taxon>
        <taxon>Chlorophyceae</taxon>
        <taxon>CS clade</taxon>
        <taxon>Chlamydomonadales</taxon>
        <taxon>Chlamydomonadales incertae sedis</taxon>
        <taxon>Edaphochlamys</taxon>
    </lineage>
</organism>
<feature type="region of interest" description="Disordered" evidence="1">
    <location>
        <begin position="20"/>
        <end position="57"/>
    </location>
</feature>
<feature type="region of interest" description="Disordered" evidence="1">
    <location>
        <begin position="73"/>
        <end position="93"/>
    </location>
</feature>
<keyword evidence="3" id="KW-1185">Reference proteome</keyword>
<feature type="compositionally biased region" description="Basic and acidic residues" evidence="1">
    <location>
        <begin position="39"/>
        <end position="48"/>
    </location>
</feature>
<evidence type="ECO:0000256" key="1">
    <source>
        <dbReference type="SAM" id="MobiDB-lite"/>
    </source>
</evidence>
<protein>
    <submittedName>
        <fullName evidence="2">Uncharacterized protein</fullName>
    </submittedName>
</protein>
<dbReference type="AlphaFoldDB" id="A0A835Y6L2"/>
<reference evidence="2" key="1">
    <citation type="journal article" date="2020" name="bioRxiv">
        <title>Comparative genomics of Chlamydomonas.</title>
        <authorList>
            <person name="Craig R.J."/>
            <person name="Hasan A.R."/>
            <person name="Ness R.W."/>
            <person name="Keightley P.D."/>
        </authorList>
    </citation>
    <scope>NUCLEOTIDE SEQUENCE</scope>
    <source>
        <strain evidence="2">CCAP 11/70</strain>
    </source>
</reference>
<dbReference type="Proteomes" id="UP000612055">
    <property type="component" value="Unassembled WGS sequence"/>
</dbReference>
<evidence type="ECO:0000313" key="3">
    <source>
        <dbReference type="Proteomes" id="UP000612055"/>
    </source>
</evidence>
<name>A0A835Y6L2_9CHLO</name>